<gene>
    <name evidence="2" type="ORF">RBSH_01404</name>
</gene>
<proteinExistence type="predicted"/>
<comment type="caution">
    <text evidence="2">The sequence shown here is derived from an EMBL/GenBank/DDBJ whole genome shotgun (WGS) entry which is preliminary data.</text>
</comment>
<reference evidence="2 3" key="1">
    <citation type="journal article" date="2013" name="Mar. Genomics">
        <title>Expression of sulfatases in Rhodopirellula baltica and the diversity of sulfatases in the genus Rhodopirellula.</title>
        <authorList>
            <person name="Wegner C.E."/>
            <person name="Richter-Heitmann T."/>
            <person name="Klindworth A."/>
            <person name="Klockow C."/>
            <person name="Richter M."/>
            <person name="Achstetter T."/>
            <person name="Glockner F.O."/>
            <person name="Harder J."/>
        </authorList>
    </citation>
    <scope>NUCLEOTIDE SEQUENCE [LARGE SCALE GENOMIC DNA]</scope>
    <source>
        <strain evidence="2 3">SH28</strain>
    </source>
</reference>
<evidence type="ECO:0000313" key="2">
    <source>
        <dbReference type="EMBL" id="EKK03255.1"/>
    </source>
</evidence>
<organism evidence="2 3">
    <name type="scientific">Rhodopirellula baltica SH28</name>
    <dbReference type="NCBI Taxonomy" id="993517"/>
    <lineage>
        <taxon>Bacteria</taxon>
        <taxon>Pseudomonadati</taxon>
        <taxon>Planctomycetota</taxon>
        <taxon>Planctomycetia</taxon>
        <taxon>Pirellulales</taxon>
        <taxon>Pirellulaceae</taxon>
        <taxon>Rhodopirellula</taxon>
    </lineage>
</organism>
<dbReference type="Proteomes" id="UP000007993">
    <property type="component" value="Unassembled WGS sequence"/>
</dbReference>
<protein>
    <submittedName>
        <fullName evidence="2">Uncharacterized protein</fullName>
    </submittedName>
</protein>
<feature type="compositionally biased region" description="Polar residues" evidence="1">
    <location>
        <begin position="26"/>
        <end position="38"/>
    </location>
</feature>
<evidence type="ECO:0000313" key="3">
    <source>
        <dbReference type="Proteomes" id="UP000007993"/>
    </source>
</evidence>
<dbReference type="EMBL" id="AMCW01000033">
    <property type="protein sequence ID" value="EKK03255.1"/>
    <property type="molecule type" value="Genomic_DNA"/>
</dbReference>
<feature type="compositionally biased region" description="Polar residues" evidence="1">
    <location>
        <begin position="90"/>
        <end position="107"/>
    </location>
</feature>
<feature type="region of interest" description="Disordered" evidence="1">
    <location>
        <begin position="1"/>
        <end position="38"/>
    </location>
</feature>
<accession>K5CGZ4</accession>
<feature type="region of interest" description="Disordered" evidence="1">
    <location>
        <begin position="83"/>
        <end position="107"/>
    </location>
</feature>
<name>K5CGZ4_RHOBT</name>
<sequence length="107" mass="11751">MSFASSWRKSGSRHVGVSNHAVMKQAQKTGWSPDSSTRHLWTSHHQSFGAHIFGSSAIEICSGADPGRASHANCYLIISCRRATSERSVDSPQNRRASVQLRANRQS</sequence>
<dbReference type="PATRIC" id="fig|993517.3.peg.1530"/>
<dbReference type="AlphaFoldDB" id="K5CGZ4"/>
<evidence type="ECO:0000256" key="1">
    <source>
        <dbReference type="SAM" id="MobiDB-lite"/>
    </source>
</evidence>